<name>A0A409XA52_PSICY</name>
<evidence type="ECO:0000313" key="3">
    <source>
        <dbReference type="Proteomes" id="UP000283269"/>
    </source>
</evidence>
<reference evidence="2 3" key="1">
    <citation type="journal article" date="2018" name="Evol. Lett.">
        <title>Horizontal gene cluster transfer increased hallucinogenic mushroom diversity.</title>
        <authorList>
            <person name="Reynolds H.T."/>
            <person name="Vijayakumar V."/>
            <person name="Gluck-Thaler E."/>
            <person name="Korotkin H.B."/>
            <person name="Matheny P.B."/>
            <person name="Slot J.C."/>
        </authorList>
    </citation>
    <scope>NUCLEOTIDE SEQUENCE [LARGE SCALE GENOMIC DNA]</scope>
    <source>
        <strain evidence="2 3">2631</strain>
    </source>
</reference>
<feature type="transmembrane region" description="Helical" evidence="1">
    <location>
        <begin position="206"/>
        <end position="231"/>
    </location>
</feature>
<dbReference type="Proteomes" id="UP000283269">
    <property type="component" value="Unassembled WGS sequence"/>
</dbReference>
<dbReference type="AlphaFoldDB" id="A0A409XA52"/>
<keyword evidence="3" id="KW-1185">Reference proteome</keyword>
<keyword evidence="1" id="KW-1133">Transmembrane helix</keyword>
<evidence type="ECO:0000256" key="1">
    <source>
        <dbReference type="SAM" id="Phobius"/>
    </source>
</evidence>
<accession>A0A409XA52</accession>
<feature type="transmembrane region" description="Helical" evidence="1">
    <location>
        <begin position="21"/>
        <end position="40"/>
    </location>
</feature>
<evidence type="ECO:0000313" key="2">
    <source>
        <dbReference type="EMBL" id="PPQ87625.1"/>
    </source>
</evidence>
<keyword evidence="1" id="KW-0472">Membrane</keyword>
<keyword evidence="1" id="KW-0812">Transmembrane</keyword>
<feature type="transmembrane region" description="Helical" evidence="1">
    <location>
        <begin position="78"/>
        <end position="99"/>
    </location>
</feature>
<feature type="transmembrane region" description="Helical" evidence="1">
    <location>
        <begin position="131"/>
        <end position="149"/>
    </location>
</feature>
<sequence>MATPSLVNIEISHISGSLNGTMLLNFLLVLYLLCFLHALVKWYTNSWSVVNGDTRESTFWGIAGKGPQWTAIWRCYHVWGQSFHVIAISLILLAAEFGLSVTQTVLQGLLAVNTGNLRIILLISASKVSSALLFVSLGATWITTFLIGYKIHFSSFSNGPPSKRQFNRIVVLVVESSAAYSILLLFDGLSTVAPPKLVLNSLVIEASYFVDAALSIIVGVAPTVLVARLAIMSPSNAVQSTVVYIQSEFQRGGPSDRGCTIGGDVNGSIHTGDAARTPVIEVKRESSIDVTLGGFQV</sequence>
<comment type="caution">
    <text evidence="2">The sequence shown here is derived from an EMBL/GenBank/DDBJ whole genome shotgun (WGS) entry which is preliminary data.</text>
</comment>
<organism evidence="2 3">
    <name type="scientific">Psilocybe cyanescens</name>
    <dbReference type="NCBI Taxonomy" id="93625"/>
    <lineage>
        <taxon>Eukaryota</taxon>
        <taxon>Fungi</taxon>
        <taxon>Dikarya</taxon>
        <taxon>Basidiomycota</taxon>
        <taxon>Agaricomycotina</taxon>
        <taxon>Agaricomycetes</taxon>
        <taxon>Agaricomycetidae</taxon>
        <taxon>Agaricales</taxon>
        <taxon>Agaricineae</taxon>
        <taxon>Strophariaceae</taxon>
        <taxon>Psilocybe</taxon>
    </lineage>
</organism>
<dbReference type="InParanoid" id="A0A409XA52"/>
<feature type="transmembrane region" description="Helical" evidence="1">
    <location>
        <begin position="169"/>
        <end position="186"/>
    </location>
</feature>
<proteinExistence type="predicted"/>
<dbReference type="EMBL" id="NHYD01002240">
    <property type="protein sequence ID" value="PPQ87625.1"/>
    <property type="molecule type" value="Genomic_DNA"/>
</dbReference>
<gene>
    <name evidence="2" type="ORF">CVT25_005810</name>
</gene>
<protein>
    <submittedName>
        <fullName evidence="2">Uncharacterized protein</fullName>
    </submittedName>
</protein>